<organism evidence="1 2">
    <name type="scientific">Pandoraea pnomenusa</name>
    <dbReference type="NCBI Taxonomy" id="93220"/>
    <lineage>
        <taxon>Bacteria</taxon>
        <taxon>Pseudomonadati</taxon>
        <taxon>Pseudomonadota</taxon>
        <taxon>Betaproteobacteria</taxon>
        <taxon>Burkholderiales</taxon>
        <taxon>Burkholderiaceae</taxon>
        <taxon>Pandoraea</taxon>
    </lineage>
</organism>
<dbReference type="OrthoDB" id="5677166at2"/>
<name>A0A378YUI8_9BURK</name>
<reference evidence="1 2" key="1">
    <citation type="submission" date="2018-06" db="EMBL/GenBank/DDBJ databases">
        <authorList>
            <consortium name="Pathogen Informatics"/>
            <person name="Doyle S."/>
        </authorList>
    </citation>
    <scope>NUCLEOTIDE SEQUENCE [LARGE SCALE GENOMIC DNA]</scope>
    <source>
        <strain evidence="1 2">NCTC13160</strain>
    </source>
</reference>
<protein>
    <submittedName>
        <fullName evidence="1">Phage protein GP46</fullName>
    </submittedName>
</protein>
<evidence type="ECO:0000313" key="2">
    <source>
        <dbReference type="Proteomes" id="UP000254573"/>
    </source>
</evidence>
<sequence length="134" mass="15280">MNELTEDERVAVLTRAVYISLFSWRRALDSDPVDDDELQGWWGDSFPTVGGDQIGSRLWLLRRRTLTADTVRDAIAYAQEALAWLVDDEHAAAVDVQAERRGNDQLRMRVRIDLVDGDPLSLDIDDIWRVINAV</sequence>
<evidence type="ECO:0000313" key="1">
    <source>
        <dbReference type="EMBL" id="SUA80478.1"/>
    </source>
</evidence>
<proteinExistence type="predicted"/>
<dbReference type="AlphaFoldDB" id="A0A378YUI8"/>
<dbReference type="EMBL" id="UGSG01000001">
    <property type="protein sequence ID" value="SUA80478.1"/>
    <property type="molecule type" value="Genomic_DNA"/>
</dbReference>
<dbReference type="Proteomes" id="UP000254573">
    <property type="component" value="Unassembled WGS sequence"/>
</dbReference>
<dbReference type="InterPro" id="IPR010877">
    <property type="entry name" value="Phage_Mu_Gp46"/>
</dbReference>
<accession>A0A378YUI8</accession>
<dbReference type="KEGG" id="ppnm:LV28_19060"/>
<dbReference type="Pfam" id="PF07409">
    <property type="entry name" value="GP46"/>
    <property type="match status" value="1"/>
</dbReference>
<gene>
    <name evidence="1" type="ORF">NCTC13160_03764</name>
</gene>
<dbReference type="RefSeq" id="WP_038619981.1">
    <property type="nucleotide sequence ID" value="NZ_CP009553.3"/>
</dbReference>